<evidence type="ECO:0000256" key="1">
    <source>
        <dbReference type="SAM" id="Phobius"/>
    </source>
</evidence>
<dbReference type="Proteomes" id="UP000823934">
    <property type="component" value="Unassembled WGS sequence"/>
</dbReference>
<dbReference type="EMBL" id="DXHP01000084">
    <property type="protein sequence ID" value="HIW06437.1"/>
    <property type="molecule type" value="Genomic_DNA"/>
</dbReference>
<comment type="caution">
    <text evidence="2">The sequence shown here is derived from an EMBL/GenBank/DDBJ whole genome shotgun (WGS) entry which is preliminary data.</text>
</comment>
<reference evidence="2" key="2">
    <citation type="submission" date="2021-04" db="EMBL/GenBank/DDBJ databases">
        <authorList>
            <person name="Gilroy R."/>
        </authorList>
    </citation>
    <scope>NUCLEOTIDE SEQUENCE</scope>
    <source>
        <strain evidence="2">CHK160-9182</strain>
    </source>
</reference>
<keyword evidence="1" id="KW-1133">Transmembrane helix</keyword>
<accession>A0A9D1TU43</accession>
<sequence length="78" mass="9118">MNKFLHIGISIFLWFYLIHSVNHNNGIFGTFLNKLGDKLLPNGLLNISGAFILLLIFFLLYAFLFYIAIWKNHSEKEE</sequence>
<evidence type="ECO:0000313" key="3">
    <source>
        <dbReference type="Proteomes" id="UP000823934"/>
    </source>
</evidence>
<reference evidence="2" key="1">
    <citation type="journal article" date="2021" name="PeerJ">
        <title>Extensive microbial diversity within the chicken gut microbiome revealed by metagenomics and culture.</title>
        <authorList>
            <person name="Gilroy R."/>
            <person name="Ravi A."/>
            <person name="Getino M."/>
            <person name="Pursley I."/>
            <person name="Horton D.L."/>
            <person name="Alikhan N.F."/>
            <person name="Baker D."/>
            <person name="Gharbi K."/>
            <person name="Hall N."/>
            <person name="Watson M."/>
            <person name="Adriaenssens E.M."/>
            <person name="Foster-Nyarko E."/>
            <person name="Jarju S."/>
            <person name="Secka A."/>
            <person name="Antonio M."/>
            <person name="Oren A."/>
            <person name="Chaudhuri R.R."/>
            <person name="La Ragione R."/>
            <person name="Hildebrand F."/>
            <person name="Pallen M.J."/>
        </authorList>
    </citation>
    <scope>NUCLEOTIDE SEQUENCE</scope>
    <source>
        <strain evidence="2">CHK160-9182</strain>
    </source>
</reference>
<feature type="transmembrane region" description="Helical" evidence="1">
    <location>
        <begin position="44"/>
        <end position="69"/>
    </location>
</feature>
<dbReference type="AlphaFoldDB" id="A0A9D1TU43"/>
<keyword evidence="1" id="KW-0812">Transmembrane</keyword>
<name>A0A9D1TU43_9GAMM</name>
<organism evidence="2 3">
    <name type="scientific">Candidatus Ignatzschineria merdigallinarum</name>
    <dbReference type="NCBI Taxonomy" id="2838621"/>
    <lineage>
        <taxon>Bacteria</taxon>
        <taxon>Pseudomonadati</taxon>
        <taxon>Pseudomonadota</taxon>
        <taxon>Gammaproteobacteria</taxon>
        <taxon>Cardiobacteriales</taxon>
        <taxon>Ignatzschineriaceae</taxon>
        <taxon>Ignatzschineria</taxon>
    </lineage>
</organism>
<gene>
    <name evidence="2" type="ORF">H9889_03810</name>
</gene>
<protein>
    <submittedName>
        <fullName evidence="2">Uncharacterized protein</fullName>
    </submittedName>
</protein>
<evidence type="ECO:0000313" key="2">
    <source>
        <dbReference type="EMBL" id="HIW06437.1"/>
    </source>
</evidence>
<proteinExistence type="predicted"/>
<keyword evidence="1" id="KW-0472">Membrane</keyword>